<dbReference type="PANTHER" id="PTHR46713">
    <property type="entry name" value="F13M7.16 PROTEIN"/>
    <property type="match status" value="1"/>
</dbReference>
<dbReference type="Gene3D" id="1.20.58.2190">
    <property type="match status" value="1"/>
</dbReference>
<accession>A0A835UKE8</accession>
<dbReference type="PANTHER" id="PTHR46713:SF1">
    <property type="entry name" value="F13M7.16 PROTEIN"/>
    <property type="match status" value="1"/>
</dbReference>
<evidence type="ECO:0000313" key="4">
    <source>
        <dbReference type="Proteomes" id="UP000639772"/>
    </source>
</evidence>
<dbReference type="InterPro" id="IPR009060">
    <property type="entry name" value="UBA-like_sf"/>
</dbReference>
<dbReference type="InterPro" id="IPR013087">
    <property type="entry name" value="Znf_C2H2_type"/>
</dbReference>
<proteinExistence type="predicted"/>
<dbReference type="Pfam" id="PF22562">
    <property type="entry name" value="UBA_7"/>
    <property type="match status" value="1"/>
</dbReference>
<organism evidence="3 4">
    <name type="scientific">Vanilla planifolia</name>
    <name type="common">Vanilla</name>
    <dbReference type="NCBI Taxonomy" id="51239"/>
    <lineage>
        <taxon>Eukaryota</taxon>
        <taxon>Viridiplantae</taxon>
        <taxon>Streptophyta</taxon>
        <taxon>Embryophyta</taxon>
        <taxon>Tracheophyta</taxon>
        <taxon>Spermatophyta</taxon>
        <taxon>Magnoliopsida</taxon>
        <taxon>Liliopsida</taxon>
        <taxon>Asparagales</taxon>
        <taxon>Orchidaceae</taxon>
        <taxon>Vanilloideae</taxon>
        <taxon>Vanilleae</taxon>
        <taxon>Vanilla</taxon>
    </lineage>
</organism>
<evidence type="ECO:0000313" key="3">
    <source>
        <dbReference type="EMBL" id="KAG0462641.1"/>
    </source>
</evidence>
<dbReference type="CDD" id="cd14290">
    <property type="entry name" value="UBA_PUB_plant"/>
    <property type="match status" value="1"/>
</dbReference>
<dbReference type="SMART" id="SM00580">
    <property type="entry name" value="PUG"/>
    <property type="match status" value="1"/>
</dbReference>
<dbReference type="Gene3D" id="1.10.8.10">
    <property type="entry name" value="DNA helicase RuvA subunit, C-terminal domain"/>
    <property type="match status" value="1"/>
</dbReference>
<dbReference type="Proteomes" id="UP000639772">
    <property type="component" value="Chromosome 11"/>
</dbReference>
<dbReference type="EMBL" id="JADCNM010000011">
    <property type="protein sequence ID" value="KAG0462641.1"/>
    <property type="molecule type" value="Genomic_DNA"/>
</dbReference>
<dbReference type="SUPFAM" id="SSF143503">
    <property type="entry name" value="PUG domain-like"/>
    <property type="match status" value="1"/>
</dbReference>
<dbReference type="SUPFAM" id="SSF46934">
    <property type="entry name" value="UBA-like"/>
    <property type="match status" value="1"/>
</dbReference>
<gene>
    <name evidence="3" type="ORF">HPP92_021117</name>
</gene>
<dbReference type="Pfam" id="PF09409">
    <property type="entry name" value="PUB"/>
    <property type="match status" value="1"/>
</dbReference>
<name>A0A835UKE8_VANPL</name>
<dbReference type="PROSITE" id="PS50030">
    <property type="entry name" value="UBA"/>
    <property type="match status" value="1"/>
</dbReference>
<dbReference type="InterPro" id="IPR015940">
    <property type="entry name" value="UBA"/>
</dbReference>
<evidence type="ECO:0000259" key="2">
    <source>
        <dbReference type="PROSITE" id="PS50030"/>
    </source>
</evidence>
<evidence type="ECO:0000256" key="1">
    <source>
        <dbReference type="SAM" id="MobiDB-lite"/>
    </source>
</evidence>
<protein>
    <recommendedName>
        <fullName evidence="2">UBA domain-containing protein</fullName>
    </recommendedName>
</protein>
<dbReference type="PROSITE" id="PS00028">
    <property type="entry name" value="ZINC_FINGER_C2H2_1"/>
    <property type="match status" value="1"/>
</dbReference>
<feature type="region of interest" description="Disordered" evidence="1">
    <location>
        <begin position="195"/>
        <end position="215"/>
    </location>
</feature>
<dbReference type="InterPro" id="IPR057766">
    <property type="entry name" value="Znf-C2H2_OTU1-like_C"/>
</dbReference>
<dbReference type="Pfam" id="PF24560">
    <property type="entry name" value="zf-C2H2_OTU1_C"/>
    <property type="match status" value="1"/>
</dbReference>
<dbReference type="AlphaFoldDB" id="A0A835UKE8"/>
<dbReference type="InterPro" id="IPR036339">
    <property type="entry name" value="PUB-like_dom_sf"/>
</dbReference>
<dbReference type="InterPro" id="IPR018997">
    <property type="entry name" value="PUB_domain"/>
</dbReference>
<comment type="caution">
    <text evidence="3">The sequence shown here is derived from an EMBL/GenBank/DDBJ whole genome shotgun (WGS) entry which is preliminary data.</text>
</comment>
<dbReference type="SMART" id="SM00165">
    <property type="entry name" value="UBA"/>
    <property type="match status" value="1"/>
</dbReference>
<sequence length="407" mass="46109">MAGLSLRCGDCGALLRTVEEAQEHAELTSHSNFSESTEAVLSLVCTTCSKPCRSKTETDLHTKRTGHADFADKTLEAAKPIDLVAAERPSINSVENAIVGSAAASGSEPSEEMVIPEVDKKLLEELESMGFSTARATRALHFSGNDSVEVAINWVADHEDDPDIDQMPLIPISSKQETSKPSLTTEDVKMKAQELRERARKKKEEEEKKMEKEREKERIRVGKELLAAKRMEEESERKRIIELRKAEKEEEKRARDKIRQRLEEDKAERRRKLGLPPEDAGSTKPLHLLWRRRSFVLKCTMFPRSSIEDDAKVKRAFQTLLTYVGNVARNPDEEKFRKIRQNNPTFQDRVGALHGGVEFLELCGFEQVEGGEFLFLPRDKVDIVNSLLQSKSYLNHCNPKLNKVLEA</sequence>
<reference evidence="3 4" key="1">
    <citation type="journal article" date="2020" name="Nat. Food">
        <title>A phased Vanilla planifolia genome enables genetic improvement of flavour and production.</title>
        <authorList>
            <person name="Hasing T."/>
            <person name="Tang H."/>
            <person name="Brym M."/>
            <person name="Khazi F."/>
            <person name="Huang T."/>
            <person name="Chambers A.H."/>
        </authorList>
    </citation>
    <scope>NUCLEOTIDE SEQUENCE [LARGE SCALE GENOMIC DNA]</scope>
    <source>
        <tissue evidence="3">Leaf</tissue>
    </source>
</reference>
<feature type="domain" description="UBA" evidence="2">
    <location>
        <begin position="117"/>
        <end position="158"/>
    </location>
</feature>
<dbReference type="OrthoDB" id="336240at2759"/>